<dbReference type="EnsemblPlants" id="TuG1812G0300003699.01.T01">
    <property type="protein sequence ID" value="TuG1812G0300003699.01.T01"/>
    <property type="gene ID" value="TuG1812G0300003699.01"/>
</dbReference>
<protein>
    <submittedName>
        <fullName evidence="2">Uncharacterized protein</fullName>
    </submittedName>
</protein>
<dbReference type="Proteomes" id="UP000015106">
    <property type="component" value="Chromosome 3"/>
</dbReference>
<reference evidence="2" key="2">
    <citation type="submission" date="2018-03" db="EMBL/GenBank/DDBJ databases">
        <title>The Triticum urartu genome reveals the dynamic nature of wheat genome evolution.</title>
        <authorList>
            <person name="Ling H."/>
            <person name="Ma B."/>
            <person name="Shi X."/>
            <person name="Liu H."/>
            <person name="Dong L."/>
            <person name="Sun H."/>
            <person name="Cao Y."/>
            <person name="Gao Q."/>
            <person name="Zheng S."/>
            <person name="Li Y."/>
            <person name="Yu Y."/>
            <person name="Du H."/>
            <person name="Qi M."/>
            <person name="Li Y."/>
            <person name="Yu H."/>
            <person name="Cui Y."/>
            <person name="Wang N."/>
            <person name="Chen C."/>
            <person name="Wu H."/>
            <person name="Zhao Y."/>
            <person name="Zhang J."/>
            <person name="Li Y."/>
            <person name="Zhou W."/>
            <person name="Zhang B."/>
            <person name="Hu W."/>
            <person name="Eijk M."/>
            <person name="Tang J."/>
            <person name="Witsenboer H."/>
            <person name="Zhao S."/>
            <person name="Li Z."/>
            <person name="Zhang A."/>
            <person name="Wang D."/>
            <person name="Liang C."/>
        </authorList>
    </citation>
    <scope>NUCLEOTIDE SEQUENCE [LARGE SCALE GENOMIC DNA]</scope>
    <source>
        <strain evidence="2">cv. G1812</strain>
    </source>
</reference>
<feature type="region of interest" description="Disordered" evidence="1">
    <location>
        <begin position="1"/>
        <end position="54"/>
    </location>
</feature>
<proteinExistence type="predicted"/>
<dbReference type="GeneID" id="125545049"/>
<dbReference type="Gramene" id="TuG1812G0300003699.01.T01">
    <property type="protein sequence ID" value="TuG1812G0300003699.01.T01"/>
    <property type="gene ID" value="TuG1812G0300003699.01"/>
</dbReference>
<evidence type="ECO:0000256" key="1">
    <source>
        <dbReference type="SAM" id="MobiDB-lite"/>
    </source>
</evidence>
<dbReference type="AlphaFoldDB" id="A0A8R7TYM2"/>
<dbReference type="KEGG" id="tua:125545049"/>
<accession>A0A8R7TYM2</accession>
<reference evidence="2" key="3">
    <citation type="submission" date="2022-06" db="UniProtKB">
        <authorList>
            <consortium name="EnsemblPlants"/>
        </authorList>
    </citation>
    <scope>IDENTIFICATION</scope>
</reference>
<keyword evidence="3" id="KW-1185">Reference proteome</keyword>
<gene>
    <name evidence="2" type="primary">LOC125545049</name>
</gene>
<organism evidence="2 3">
    <name type="scientific">Triticum urartu</name>
    <name type="common">Red wild einkorn</name>
    <name type="synonym">Crithodium urartu</name>
    <dbReference type="NCBI Taxonomy" id="4572"/>
    <lineage>
        <taxon>Eukaryota</taxon>
        <taxon>Viridiplantae</taxon>
        <taxon>Streptophyta</taxon>
        <taxon>Embryophyta</taxon>
        <taxon>Tracheophyta</taxon>
        <taxon>Spermatophyta</taxon>
        <taxon>Magnoliopsida</taxon>
        <taxon>Liliopsida</taxon>
        <taxon>Poales</taxon>
        <taxon>Poaceae</taxon>
        <taxon>BOP clade</taxon>
        <taxon>Pooideae</taxon>
        <taxon>Triticodae</taxon>
        <taxon>Triticeae</taxon>
        <taxon>Triticinae</taxon>
        <taxon>Triticum</taxon>
    </lineage>
</organism>
<name>A0A8R7TYM2_TRIUA</name>
<dbReference type="OrthoDB" id="711812at2759"/>
<dbReference type="RefSeq" id="XP_048564855.1">
    <property type="nucleotide sequence ID" value="XM_048708898.1"/>
</dbReference>
<evidence type="ECO:0000313" key="2">
    <source>
        <dbReference type="EnsemblPlants" id="TuG1812G0300003699.01.T01"/>
    </source>
</evidence>
<sequence>MQQPHRRSPLTATTPTHAAATVAPRASPGRALPQPHVSFSDTHRPRSTCEPHTHRREVLIDPLHGLVLAVTARRPGTERGKIRGAAHGVSISSSCSSILVGYRLVRAAEMVNSSLGAPGWCGLIFQEIKSYGYMLSVKVNP</sequence>
<evidence type="ECO:0000313" key="3">
    <source>
        <dbReference type="Proteomes" id="UP000015106"/>
    </source>
</evidence>
<reference evidence="3" key="1">
    <citation type="journal article" date="2013" name="Nature">
        <title>Draft genome of the wheat A-genome progenitor Triticum urartu.</title>
        <authorList>
            <person name="Ling H.Q."/>
            <person name="Zhao S."/>
            <person name="Liu D."/>
            <person name="Wang J."/>
            <person name="Sun H."/>
            <person name="Zhang C."/>
            <person name="Fan H."/>
            <person name="Li D."/>
            <person name="Dong L."/>
            <person name="Tao Y."/>
            <person name="Gao C."/>
            <person name="Wu H."/>
            <person name="Li Y."/>
            <person name="Cui Y."/>
            <person name="Guo X."/>
            <person name="Zheng S."/>
            <person name="Wang B."/>
            <person name="Yu K."/>
            <person name="Liang Q."/>
            <person name="Yang W."/>
            <person name="Lou X."/>
            <person name="Chen J."/>
            <person name="Feng M."/>
            <person name="Jian J."/>
            <person name="Zhang X."/>
            <person name="Luo G."/>
            <person name="Jiang Y."/>
            <person name="Liu J."/>
            <person name="Wang Z."/>
            <person name="Sha Y."/>
            <person name="Zhang B."/>
            <person name="Wu H."/>
            <person name="Tang D."/>
            <person name="Shen Q."/>
            <person name="Xue P."/>
            <person name="Zou S."/>
            <person name="Wang X."/>
            <person name="Liu X."/>
            <person name="Wang F."/>
            <person name="Yang Y."/>
            <person name="An X."/>
            <person name="Dong Z."/>
            <person name="Zhang K."/>
            <person name="Zhang X."/>
            <person name="Luo M.C."/>
            <person name="Dvorak J."/>
            <person name="Tong Y."/>
            <person name="Wang J."/>
            <person name="Yang H."/>
            <person name="Li Z."/>
            <person name="Wang D."/>
            <person name="Zhang A."/>
            <person name="Wang J."/>
        </authorList>
    </citation>
    <scope>NUCLEOTIDE SEQUENCE</scope>
    <source>
        <strain evidence="3">cv. G1812</strain>
    </source>
</reference>
<feature type="compositionally biased region" description="Basic and acidic residues" evidence="1">
    <location>
        <begin position="41"/>
        <end position="54"/>
    </location>
</feature>
<feature type="compositionally biased region" description="Low complexity" evidence="1">
    <location>
        <begin position="9"/>
        <end position="28"/>
    </location>
</feature>